<dbReference type="InterPro" id="IPR050584">
    <property type="entry name" value="Cholesterol_7-desaturase"/>
</dbReference>
<organism evidence="8 9">
    <name type="scientific">Streptomyces kaniharaensis</name>
    <dbReference type="NCBI Taxonomy" id="212423"/>
    <lineage>
        <taxon>Bacteria</taxon>
        <taxon>Bacillati</taxon>
        <taxon>Actinomycetota</taxon>
        <taxon>Actinomycetes</taxon>
        <taxon>Kitasatosporales</taxon>
        <taxon>Streptomycetaceae</taxon>
        <taxon>Streptomyces</taxon>
    </lineage>
</organism>
<feature type="transmembrane region" description="Helical" evidence="6">
    <location>
        <begin position="90"/>
        <end position="110"/>
    </location>
</feature>
<dbReference type="Pfam" id="PF00355">
    <property type="entry name" value="Rieske"/>
    <property type="match status" value="1"/>
</dbReference>
<dbReference type="PANTHER" id="PTHR21266:SF60">
    <property type="entry name" value="3-KETOSTEROID-9-ALPHA-MONOOXYGENASE, OXYGENASE COMPONENT"/>
    <property type="match status" value="1"/>
</dbReference>
<dbReference type="EMBL" id="WBOF01000003">
    <property type="protein sequence ID" value="MQS16810.1"/>
    <property type="molecule type" value="Genomic_DNA"/>
</dbReference>
<dbReference type="OrthoDB" id="9795104at2"/>
<dbReference type="Pfam" id="PF09990">
    <property type="entry name" value="DUF2231"/>
    <property type="match status" value="1"/>
</dbReference>
<dbReference type="RefSeq" id="WP_153468376.1">
    <property type="nucleotide sequence ID" value="NZ_WBOF01000003.1"/>
</dbReference>
<dbReference type="SUPFAM" id="SSF50022">
    <property type="entry name" value="ISP domain"/>
    <property type="match status" value="1"/>
</dbReference>
<dbReference type="InterPro" id="IPR019251">
    <property type="entry name" value="DUF2231_TM"/>
</dbReference>
<keyword evidence="9" id="KW-1185">Reference proteome</keyword>
<dbReference type="GO" id="GO:0051537">
    <property type="term" value="F:2 iron, 2 sulfur cluster binding"/>
    <property type="evidence" value="ECO:0007669"/>
    <property type="project" value="UniProtKB-KW"/>
</dbReference>
<feature type="transmembrane region" description="Helical" evidence="6">
    <location>
        <begin position="122"/>
        <end position="140"/>
    </location>
</feature>
<feature type="transmembrane region" description="Helical" evidence="6">
    <location>
        <begin position="152"/>
        <end position="173"/>
    </location>
</feature>
<keyword evidence="6" id="KW-1133">Transmembrane helix</keyword>
<evidence type="ECO:0000256" key="2">
    <source>
        <dbReference type="ARBA" id="ARBA00022723"/>
    </source>
</evidence>
<dbReference type="CDD" id="cd03467">
    <property type="entry name" value="Rieske"/>
    <property type="match status" value="1"/>
</dbReference>
<keyword evidence="3" id="KW-0560">Oxidoreductase</keyword>
<dbReference type="Proteomes" id="UP000450000">
    <property type="component" value="Unassembled WGS sequence"/>
</dbReference>
<dbReference type="PANTHER" id="PTHR21266">
    <property type="entry name" value="IRON-SULFUR DOMAIN CONTAINING PROTEIN"/>
    <property type="match status" value="1"/>
</dbReference>
<accession>A0A6N7KZ37</accession>
<evidence type="ECO:0000313" key="9">
    <source>
        <dbReference type="Proteomes" id="UP000450000"/>
    </source>
</evidence>
<evidence type="ECO:0000256" key="3">
    <source>
        <dbReference type="ARBA" id="ARBA00023002"/>
    </source>
</evidence>
<evidence type="ECO:0000256" key="6">
    <source>
        <dbReference type="SAM" id="Phobius"/>
    </source>
</evidence>
<reference evidence="8 9" key="1">
    <citation type="submission" date="2019-09" db="EMBL/GenBank/DDBJ databases">
        <title>Genome Sequences of Streptomyces kaniharaensis ATCC 21070.</title>
        <authorList>
            <person name="Zhu W."/>
            <person name="De Crecy-Lagard V."/>
            <person name="Richards N.G."/>
        </authorList>
    </citation>
    <scope>NUCLEOTIDE SEQUENCE [LARGE SCALE GENOMIC DNA]</scope>
    <source>
        <strain evidence="8 9">SF-557</strain>
    </source>
</reference>
<gene>
    <name evidence="8" type="ORF">F7Q99_32640</name>
</gene>
<evidence type="ECO:0000256" key="1">
    <source>
        <dbReference type="ARBA" id="ARBA00022714"/>
    </source>
</evidence>
<feature type="domain" description="Rieske" evidence="7">
    <location>
        <begin position="193"/>
        <end position="289"/>
    </location>
</feature>
<keyword evidence="5" id="KW-0411">Iron-sulfur</keyword>
<keyword evidence="6" id="KW-0812">Transmembrane</keyword>
<dbReference type="InterPro" id="IPR036922">
    <property type="entry name" value="Rieske_2Fe-2S_sf"/>
</dbReference>
<protein>
    <submittedName>
        <fullName evidence="8">Rieske (2Fe-2S) protein</fullName>
    </submittedName>
</protein>
<keyword evidence="2" id="KW-0479">Metal-binding</keyword>
<evidence type="ECO:0000256" key="5">
    <source>
        <dbReference type="ARBA" id="ARBA00023014"/>
    </source>
</evidence>
<dbReference type="PROSITE" id="PS51296">
    <property type="entry name" value="RIESKE"/>
    <property type="match status" value="1"/>
</dbReference>
<evidence type="ECO:0000256" key="4">
    <source>
        <dbReference type="ARBA" id="ARBA00023004"/>
    </source>
</evidence>
<name>A0A6N7KZ37_9ACTN</name>
<proteinExistence type="predicted"/>
<dbReference type="GO" id="GO:0046872">
    <property type="term" value="F:metal ion binding"/>
    <property type="evidence" value="ECO:0007669"/>
    <property type="project" value="UniProtKB-KW"/>
</dbReference>
<keyword evidence="4" id="KW-0408">Iron</keyword>
<evidence type="ECO:0000259" key="7">
    <source>
        <dbReference type="PROSITE" id="PS51296"/>
    </source>
</evidence>
<dbReference type="AlphaFoldDB" id="A0A6N7KZ37"/>
<evidence type="ECO:0000313" key="8">
    <source>
        <dbReference type="EMBL" id="MQS16810.1"/>
    </source>
</evidence>
<comment type="caution">
    <text evidence="8">The sequence shown here is derived from an EMBL/GenBank/DDBJ whole genome shotgun (WGS) entry which is preliminary data.</text>
</comment>
<dbReference type="Gene3D" id="2.102.10.10">
    <property type="entry name" value="Rieske [2Fe-2S] iron-sulphur domain"/>
    <property type="match status" value="1"/>
</dbReference>
<dbReference type="InterPro" id="IPR017941">
    <property type="entry name" value="Rieske_2Fe-2S"/>
</dbReference>
<dbReference type="GO" id="GO:0004497">
    <property type="term" value="F:monooxygenase activity"/>
    <property type="evidence" value="ECO:0007669"/>
    <property type="project" value="UniProtKB-ARBA"/>
</dbReference>
<keyword evidence="1" id="KW-0001">2Fe-2S</keyword>
<keyword evidence="6" id="KW-0472">Membrane</keyword>
<sequence length="295" mass="31036">MDTTSLHTRPWSRRLRGALDAPAHWEILDIPAGPLADAVESLPLGPYRDALRGVWLGHPLHPALVQLPLGCWMSAGLLDFTPGGRRSADVLVAAGLLTAGPAALAGWVDWARLDPPRRRTGLVHATANITGVLLYAGSLLARSRGRRVRGRVLGLAGLAAVSAGAALGGHLSYRQAAGPDRAAAVPRLAPADWVGLGPVENFPVGEPTRRMAGELAVVVVRDGERCHVLAERCAHLSGPLSEGTVADGCLRCPWHGSEFRLRDGEVVQGPATAPQPVFETRVLSGHLEVRLPGAG</sequence>
<dbReference type="GO" id="GO:0016705">
    <property type="term" value="F:oxidoreductase activity, acting on paired donors, with incorporation or reduction of molecular oxygen"/>
    <property type="evidence" value="ECO:0007669"/>
    <property type="project" value="UniProtKB-ARBA"/>
</dbReference>